<evidence type="ECO:0000313" key="6">
    <source>
        <dbReference type="EMBL" id="GJD58565.1"/>
    </source>
</evidence>
<dbReference type="EMBL" id="CABFVH010000002">
    <property type="protein sequence ID" value="VUF10892.1"/>
    <property type="molecule type" value="Genomic_DNA"/>
</dbReference>
<dbReference type="InterPro" id="IPR039424">
    <property type="entry name" value="SBP_5"/>
</dbReference>
<reference evidence="6" key="3">
    <citation type="submission" date="2021-08" db="EMBL/GenBank/DDBJ databases">
        <authorList>
            <person name="Tani A."/>
            <person name="Ola A."/>
            <person name="Ogura Y."/>
            <person name="Katsura K."/>
            <person name="Hayashi T."/>
        </authorList>
    </citation>
    <scope>NUCLEOTIDE SEQUENCE</scope>
    <source>
        <strain evidence="6">DSM 22415</strain>
    </source>
</reference>
<comment type="subcellular location">
    <subcellularLocation>
        <location evidence="1">Periplasm</location>
    </subcellularLocation>
</comment>
<dbReference type="InterPro" id="IPR000914">
    <property type="entry name" value="SBP_5_dom"/>
</dbReference>
<evidence type="ECO:0000259" key="5">
    <source>
        <dbReference type="Pfam" id="PF00496"/>
    </source>
</evidence>
<dbReference type="EMBL" id="BPQI01000155">
    <property type="protein sequence ID" value="GJD58565.1"/>
    <property type="molecule type" value="Genomic_DNA"/>
</dbReference>
<name>A0A564FS24_9HYPH</name>
<evidence type="ECO:0000313" key="8">
    <source>
        <dbReference type="Proteomes" id="UP000401717"/>
    </source>
</evidence>
<sequence length="562" mass="62347">MRECRACWHNFRIRAPAPIAGATTMQRRCDAVTSSLKNALLALGLTLGLGAAPAEAQNVFRFAFQGDIKSLDPYSLKESFTIGMHGAVYESLITRDKNLKYAPQLAESWETPEPTRWRFHLRKGVKFHDGSPFTADDVIFSANRVRAPGSNFQTNVPGDAEFVKVDDYTVDMKLKTPNPIAIAQFSTWYIMSKAWAEKNNAVQPSPPTATSPSYAALHENGTGPFVVAEHQPGVRTVFKKFPGYWGKVESNIDEAVFTTIGNSATRVAALLSGEVDWIDPVPLQDQPRVESSGNAVVMAGPELRTIFLGMDQWRDELKDSSVKGKNPFKDKRVREAFYLAIDEDTIAKRVMRGQATPSAILIAPSLYDRSAEIKRPAYDPKKAKALLTEAGYPDGFTLTMDCPNDRYVNDEAICQAVVSMLARVGVKVNLNAQPKAKYFAKVLAPGYDTSFYLVGWTPSSQDSHNILYEIAGCRNDPKSGRGGWNLGNYCNPKIDEIADKVEQETDAKTRDAQIKEGFDTISADWGYIPLHQQALAWGVSKKVTLVQRPDNMLMLYWVSKQP</sequence>
<reference evidence="7 8" key="1">
    <citation type="submission" date="2019-06" db="EMBL/GenBank/DDBJ databases">
        <authorList>
            <person name="Rodrigo-Torres L."/>
            <person name="Arahal R. D."/>
            <person name="Lucena T."/>
        </authorList>
    </citation>
    <scope>NUCLEOTIDE SEQUENCE [LARGE SCALE GENOMIC DNA]</scope>
    <source>
        <strain evidence="7 8">SW08-7</strain>
    </source>
</reference>
<dbReference type="Gene3D" id="3.40.190.10">
    <property type="entry name" value="Periplasmic binding protein-like II"/>
    <property type="match status" value="1"/>
</dbReference>
<evidence type="ECO:0000313" key="7">
    <source>
        <dbReference type="EMBL" id="VUF10892.1"/>
    </source>
</evidence>
<evidence type="ECO:0000313" key="9">
    <source>
        <dbReference type="Proteomes" id="UP001055303"/>
    </source>
</evidence>
<dbReference type="SUPFAM" id="SSF53850">
    <property type="entry name" value="Periplasmic binding protein-like II"/>
    <property type="match status" value="1"/>
</dbReference>
<dbReference type="PANTHER" id="PTHR30290:SF9">
    <property type="entry name" value="OLIGOPEPTIDE-BINDING PROTEIN APPA"/>
    <property type="match status" value="1"/>
</dbReference>
<dbReference type="Pfam" id="PF00496">
    <property type="entry name" value="SBP_bac_5"/>
    <property type="match status" value="1"/>
</dbReference>
<proteinExistence type="inferred from homology"/>
<dbReference type="AlphaFoldDB" id="A0A564FS24"/>
<dbReference type="Proteomes" id="UP001055303">
    <property type="component" value="Unassembled WGS sequence"/>
</dbReference>
<protein>
    <submittedName>
        <fullName evidence="7">Glutathione-binding protein GsiB</fullName>
    </submittedName>
</protein>
<evidence type="ECO:0000256" key="1">
    <source>
        <dbReference type="ARBA" id="ARBA00004418"/>
    </source>
</evidence>
<feature type="domain" description="Solute-binding protein family 5" evidence="5">
    <location>
        <begin position="100"/>
        <end position="476"/>
    </location>
</feature>
<keyword evidence="3" id="KW-0813">Transport</keyword>
<dbReference type="GO" id="GO:0015833">
    <property type="term" value="P:peptide transport"/>
    <property type="evidence" value="ECO:0007669"/>
    <property type="project" value="TreeGrafter"/>
</dbReference>
<accession>A0A564FS24</accession>
<organism evidence="7 8">
    <name type="scientific">Methylobacterium dankookense</name>
    <dbReference type="NCBI Taxonomy" id="560405"/>
    <lineage>
        <taxon>Bacteria</taxon>
        <taxon>Pseudomonadati</taxon>
        <taxon>Pseudomonadota</taxon>
        <taxon>Alphaproteobacteria</taxon>
        <taxon>Hyphomicrobiales</taxon>
        <taxon>Methylobacteriaceae</taxon>
        <taxon>Methylobacterium</taxon>
    </lineage>
</organism>
<reference evidence="6" key="2">
    <citation type="journal article" date="2021" name="Front. Microbiol.">
        <title>Comprehensive Comparative Genomics and Phenotyping of Methylobacterium Species.</title>
        <authorList>
            <person name="Alessa O."/>
            <person name="Ogura Y."/>
            <person name="Fujitani Y."/>
            <person name="Takami H."/>
            <person name="Hayashi T."/>
            <person name="Sahin N."/>
            <person name="Tani A."/>
        </authorList>
    </citation>
    <scope>NUCLEOTIDE SEQUENCE</scope>
    <source>
        <strain evidence="6">DSM 22415</strain>
    </source>
</reference>
<dbReference type="Proteomes" id="UP000401717">
    <property type="component" value="Unassembled WGS sequence"/>
</dbReference>
<evidence type="ECO:0000256" key="3">
    <source>
        <dbReference type="ARBA" id="ARBA00022448"/>
    </source>
</evidence>
<evidence type="ECO:0000256" key="2">
    <source>
        <dbReference type="ARBA" id="ARBA00005695"/>
    </source>
</evidence>
<dbReference type="PIRSF" id="PIRSF002741">
    <property type="entry name" value="MppA"/>
    <property type="match status" value="1"/>
</dbReference>
<dbReference type="PANTHER" id="PTHR30290">
    <property type="entry name" value="PERIPLASMIC BINDING COMPONENT OF ABC TRANSPORTER"/>
    <property type="match status" value="1"/>
</dbReference>
<keyword evidence="4" id="KW-0732">Signal</keyword>
<dbReference type="GO" id="GO:0030288">
    <property type="term" value="C:outer membrane-bounded periplasmic space"/>
    <property type="evidence" value="ECO:0007669"/>
    <property type="project" value="UniProtKB-ARBA"/>
</dbReference>
<dbReference type="GO" id="GO:0043190">
    <property type="term" value="C:ATP-binding cassette (ABC) transporter complex"/>
    <property type="evidence" value="ECO:0007669"/>
    <property type="project" value="InterPro"/>
</dbReference>
<comment type="similarity">
    <text evidence="2">Belongs to the bacterial solute-binding protein 5 family.</text>
</comment>
<evidence type="ECO:0000256" key="4">
    <source>
        <dbReference type="ARBA" id="ARBA00022729"/>
    </source>
</evidence>
<gene>
    <name evidence="7" type="primary">gsiB_1</name>
    <name evidence="6" type="synonym">gsiB_3</name>
    <name evidence="6" type="ORF">IFDJLNFL_4486</name>
    <name evidence="7" type="ORF">MTDSW087_00564</name>
</gene>
<dbReference type="Gene3D" id="3.10.105.10">
    <property type="entry name" value="Dipeptide-binding Protein, Domain 3"/>
    <property type="match status" value="1"/>
</dbReference>
<dbReference type="Gene3D" id="3.90.76.10">
    <property type="entry name" value="Dipeptide-binding Protein, Domain 1"/>
    <property type="match status" value="1"/>
</dbReference>
<dbReference type="GO" id="GO:1904680">
    <property type="term" value="F:peptide transmembrane transporter activity"/>
    <property type="evidence" value="ECO:0007669"/>
    <property type="project" value="TreeGrafter"/>
</dbReference>
<keyword evidence="9" id="KW-1185">Reference proteome</keyword>
<dbReference type="InterPro" id="IPR030678">
    <property type="entry name" value="Peptide/Ni-bd"/>
</dbReference>
<dbReference type="CDD" id="cd08498">
    <property type="entry name" value="PBP2_NikA_DppA_OppA_like_2"/>
    <property type="match status" value="1"/>
</dbReference>